<proteinExistence type="predicted"/>
<keyword evidence="3" id="KW-1185">Reference proteome</keyword>
<dbReference type="AlphaFoldDB" id="A0AA40IU99"/>
<dbReference type="EMBL" id="JENW01000064">
    <property type="protein sequence ID" value="KEI16341.1"/>
    <property type="molecule type" value="Genomic_DNA"/>
</dbReference>
<gene>
    <name evidence="2" type="ORF">Z959_09965</name>
</gene>
<dbReference type="RefSeq" id="WP_039219143.1">
    <property type="nucleotide sequence ID" value="NZ_JENW01000064.1"/>
</dbReference>
<evidence type="ECO:0000313" key="3">
    <source>
        <dbReference type="Proteomes" id="UP000027770"/>
    </source>
</evidence>
<feature type="coiled-coil region" evidence="1">
    <location>
        <begin position="213"/>
        <end position="361"/>
    </location>
</feature>
<keyword evidence="1" id="KW-0175">Coiled coil</keyword>
<protein>
    <submittedName>
        <fullName evidence="2">Uncharacterized protein</fullName>
    </submittedName>
</protein>
<organism evidence="2 3">
    <name type="scientific">Clostridium novyi B str. ATCC 27606</name>
    <dbReference type="NCBI Taxonomy" id="1443123"/>
    <lineage>
        <taxon>Bacteria</taxon>
        <taxon>Bacillati</taxon>
        <taxon>Bacillota</taxon>
        <taxon>Clostridia</taxon>
        <taxon>Eubacteriales</taxon>
        <taxon>Clostridiaceae</taxon>
        <taxon>Clostridium</taxon>
    </lineage>
</organism>
<evidence type="ECO:0000313" key="2">
    <source>
        <dbReference type="EMBL" id="KEI16341.1"/>
    </source>
</evidence>
<comment type="caution">
    <text evidence="2">The sequence shown here is derived from an EMBL/GenBank/DDBJ whole genome shotgun (WGS) entry which is preliminary data.</text>
</comment>
<name>A0AA40IU99_CLONO</name>
<sequence>MIKIETLNKDEKILMIEFLPINEVVKFLKLKKNIAKFAKELAGTRIDEKSSLLQKKLPKMFSDAIDSGDKITINFIQMCLHNKLLKINEHLEANIGSVEVIKNIIQNKKKENYMELIKIFEEKEDLKYILLVLKLNEIELKVRQKSLLNNSIEEFNYYKKVKSQVEKIQKEKFDIEYNKKIQLIEEKGQTLLKNQESIIKDLRCKILEKDKIIQEKNKEIKFKIKELNEEQKKYKKLKKKIELANEEIKKIKEVAKDNKVNYDLYIEREINRNKELEKTIEDQTIIINRLENDIEERYEQYSEKYLVRFQEEYDEFIQEKITLMKEVEDLNIEFNLLKSEISDLEQRKEISKKKLEEYDKLVNDFIENIDKEIVLSKLKSSILNVPQSNIQMETRKEKLYIRNSFKGDEILEISSIDEWSEILDHNLKSIGVRKDRDSWSDYILSVLASKIIPLIVGYKTRDIANCISSSYAGETPLIISLPSSYSDLNELIDIYHNCSSKVILIEGVIGQMNESLLLPLLKEYTESKETDKIIIMSCEDTNMVDLIPSYLFEYIAPIEIKDIRPVIQSNYINANNMDTLRKFKNSQLDINFSYKKLSRLFKNINNFNSYIFTRTLILGYLCEQMEYDNALVCLGICDLQFVIKDENIKEKIENNIENYENDFCEDFKTLIVGE</sequence>
<accession>A0AA40IU99</accession>
<dbReference type="Proteomes" id="UP000027770">
    <property type="component" value="Unassembled WGS sequence"/>
</dbReference>
<reference evidence="2 3" key="1">
    <citation type="submission" date="2014-02" db="EMBL/GenBank/DDBJ databases">
        <title>Plasmidome dynamics in the species complex Clostridium novyi sensu lato converts strains of independent lineages into distinctly different pathogens.</title>
        <authorList>
            <person name="Skarin H."/>
            <person name="Segerman B."/>
        </authorList>
    </citation>
    <scope>NUCLEOTIDE SEQUENCE [LARGE SCALE GENOMIC DNA]</scope>
    <source>
        <strain evidence="2 3">ATCC 27606</strain>
    </source>
</reference>
<evidence type="ECO:0000256" key="1">
    <source>
        <dbReference type="SAM" id="Coils"/>
    </source>
</evidence>